<proteinExistence type="predicted"/>
<evidence type="ECO:0000256" key="1">
    <source>
        <dbReference type="SAM" id="Phobius"/>
    </source>
</evidence>
<dbReference type="Pfam" id="PF07589">
    <property type="entry name" value="PEP-CTERM"/>
    <property type="match status" value="1"/>
</dbReference>
<dbReference type="NCBIfam" id="TIGR02595">
    <property type="entry name" value="PEP_CTERM"/>
    <property type="match status" value="1"/>
</dbReference>
<name>A0ABN1A8G5_9SPHN</name>
<organism evidence="4 5">
    <name type="scientific">Parasphingorhabdus litoris</name>
    <dbReference type="NCBI Taxonomy" id="394733"/>
    <lineage>
        <taxon>Bacteria</taxon>
        <taxon>Pseudomonadati</taxon>
        <taxon>Pseudomonadota</taxon>
        <taxon>Alphaproteobacteria</taxon>
        <taxon>Sphingomonadales</taxon>
        <taxon>Sphingomonadaceae</taxon>
        <taxon>Parasphingorhabdus</taxon>
    </lineage>
</organism>
<comment type="caution">
    <text evidence="4">The sequence shown here is derived from an EMBL/GenBank/DDBJ whole genome shotgun (WGS) entry which is preliminary data.</text>
</comment>
<evidence type="ECO:0000313" key="4">
    <source>
        <dbReference type="EMBL" id="GAA0470211.1"/>
    </source>
</evidence>
<feature type="signal peptide" evidence="2">
    <location>
        <begin position="1"/>
        <end position="46"/>
    </location>
</feature>
<dbReference type="EMBL" id="BAAAEM010000002">
    <property type="protein sequence ID" value="GAA0470211.1"/>
    <property type="molecule type" value="Genomic_DNA"/>
</dbReference>
<protein>
    <recommendedName>
        <fullName evidence="3">Ice-binding protein C-terminal domain-containing protein</fullName>
    </recommendedName>
</protein>
<keyword evidence="1" id="KW-0812">Transmembrane</keyword>
<dbReference type="NCBIfam" id="NF035944">
    <property type="entry name" value="PEPxxWA-CTERM"/>
    <property type="match status" value="1"/>
</dbReference>
<reference evidence="4 5" key="1">
    <citation type="journal article" date="2019" name="Int. J. Syst. Evol. Microbiol.">
        <title>The Global Catalogue of Microorganisms (GCM) 10K type strain sequencing project: providing services to taxonomists for standard genome sequencing and annotation.</title>
        <authorList>
            <consortium name="The Broad Institute Genomics Platform"/>
            <consortium name="The Broad Institute Genome Sequencing Center for Infectious Disease"/>
            <person name="Wu L."/>
            <person name="Ma J."/>
        </authorList>
    </citation>
    <scope>NUCLEOTIDE SEQUENCE [LARGE SCALE GENOMIC DNA]</scope>
    <source>
        <strain evidence="4 5">JCM 14162</strain>
    </source>
</reference>
<accession>A0ABN1A8G5</accession>
<keyword evidence="1" id="KW-1133">Transmembrane helix</keyword>
<dbReference type="InterPro" id="IPR013424">
    <property type="entry name" value="Ice-binding_C"/>
</dbReference>
<gene>
    <name evidence="4" type="ORF">GCM10009096_08890</name>
</gene>
<sequence>MVAAKAVSLLDLREFLGANMKKSKKLLMMSAMAVAASALSATSVSAEVLIFNASNYTAGANKHGLWTNNTNVGADRFYAFQPGTIFTVDTDTGTGSLVGTAINGSNNVANIDLRLGGFLETTLGSAFTYKKEGGLAYDPVTDTQDVDFFTTASGTISIDGYSYMLRSNPFAGGHAFQYGIGANAKNSAFGGSSWLLVEGENGERPRHWDVNFNLAAVPEPATWAFMIFGFGAVGGALRRKKNRQTVSFA</sequence>
<keyword evidence="1" id="KW-0472">Membrane</keyword>
<evidence type="ECO:0000256" key="2">
    <source>
        <dbReference type="SAM" id="SignalP"/>
    </source>
</evidence>
<feature type="domain" description="Ice-binding protein C-terminal" evidence="3">
    <location>
        <begin position="216"/>
        <end position="240"/>
    </location>
</feature>
<keyword evidence="2" id="KW-0732">Signal</keyword>
<dbReference type="Proteomes" id="UP001500713">
    <property type="component" value="Unassembled WGS sequence"/>
</dbReference>
<feature type="transmembrane region" description="Helical" evidence="1">
    <location>
        <begin position="220"/>
        <end position="237"/>
    </location>
</feature>
<evidence type="ECO:0000313" key="5">
    <source>
        <dbReference type="Proteomes" id="UP001500713"/>
    </source>
</evidence>
<feature type="chain" id="PRO_5046654147" description="Ice-binding protein C-terminal domain-containing protein" evidence="2">
    <location>
        <begin position="47"/>
        <end position="249"/>
    </location>
</feature>
<keyword evidence="5" id="KW-1185">Reference proteome</keyword>
<evidence type="ECO:0000259" key="3">
    <source>
        <dbReference type="Pfam" id="PF07589"/>
    </source>
</evidence>